<dbReference type="InterPro" id="IPR034768">
    <property type="entry name" value="4FE4S_WBL"/>
</dbReference>
<dbReference type="PANTHER" id="PTHR38839">
    <property type="entry name" value="TRANSCRIPTIONAL REGULATOR WHID-RELATED"/>
    <property type="match status" value="1"/>
</dbReference>
<evidence type="ECO:0000256" key="10">
    <source>
        <dbReference type="ARBA" id="ARBA00023157"/>
    </source>
</evidence>
<comment type="similarity">
    <text evidence="2 12">Belongs to the WhiB family.</text>
</comment>
<dbReference type="PANTHER" id="PTHR38839:SF5">
    <property type="entry name" value="TRANSCRIPTIONAL REGULATOR WHID"/>
    <property type="match status" value="1"/>
</dbReference>
<evidence type="ECO:0000256" key="8">
    <source>
        <dbReference type="ARBA" id="ARBA00023015"/>
    </source>
</evidence>
<dbReference type="Pfam" id="PF02467">
    <property type="entry name" value="Whib"/>
    <property type="match status" value="1"/>
</dbReference>
<evidence type="ECO:0000313" key="14">
    <source>
        <dbReference type="EMBL" id="MCZ4521771.1"/>
    </source>
</evidence>
<evidence type="ECO:0000256" key="4">
    <source>
        <dbReference type="ARBA" id="ARBA00022490"/>
    </source>
</evidence>
<evidence type="ECO:0000313" key="15">
    <source>
        <dbReference type="Proteomes" id="UP001081071"/>
    </source>
</evidence>
<reference evidence="14" key="1">
    <citation type="submission" date="2022-12" db="EMBL/GenBank/DDBJ databases">
        <authorList>
            <person name="Krivoruchko A.V."/>
            <person name="Elkin A."/>
        </authorList>
    </citation>
    <scope>NUCLEOTIDE SEQUENCE</scope>
    <source>
        <strain evidence="14">IEGM 1391</strain>
    </source>
</reference>
<evidence type="ECO:0000256" key="1">
    <source>
        <dbReference type="ARBA" id="ARBA00004496"/>
    </source>
</evidence>
<keyword evidence="6 12" id="KW-0408">Iron</keyword>
<dbReference type="HAMAP" id="MF_01479">
    <property type="entry name" value="WhiB"/>
    <property type="match status" value="1"/>
</dbReference>
<name>A0ABT4MLC2_9NOCA</name>
<accession>A0ABT4MLC2</accession>
<comment type="caution">
    <text evidence="14">The sequence shown here is derived from an EMBL/GenBank/DDBJ whole genome shotgun (WGS) entry which is preliminary data.</text>
</comment>
<evidence type="ECO:0000256" key="3">
    <source>
        <dbReference type="ARBA" id="ARBA00022485"/>
    </source>
</evidence>
<evidence type="ECO:0000256" key="7">
    <source>
        <dbReference type="ARBA" id="ARBA00023014"/>
    </source>
</evidence>
<feature type="binding site" evidence="12">
    <location>
        <position position="26"/>
    </location>
    <ligand>
        <name>[4Fe-4S] cluster</name>
        <dbReference type="ChEBI" id="CHEBI:49883"/>
    </ligand>
</feature>
<comment type="PTM">
    <text evidence="12">Upon Fe-S cluster removal intramolecular disulfide bonds are formed.</text>
</comment>
<gene>
    <name evidence="12" type="primary">whiB</name>
    <name evidence="14" type="ORF">O4220_24900</name>
</gene>
<keyword evidence="11 12" id="KW-0804">Transcription</keyword>
<keyword evidence="4 12" id="KW-0963">Cytoplasm</keyword>
<keyword evidence="9 12" id="KW-0238">DNA-binding</keyword>
<keyword evidence="8 12" id="KW-0805">Transcription regulation</keyword>
<evidence type="ECO:0000256" key="6">
    <source>
        <dbReference type="ARBA" id="ARBA00023004"/>
    </source>
</evidence>
<evidence type="ECO:0000256" key="11">
    <source>
        <dbReference type="ARBA" id="ARBA00023163"/>
    </source>
</evidence>
<keyword evidence="10 12" id="KW-1015">Disulfide bond</keyword>
<keyword evidence="7 12" id="KW-0411">Iron-sulfur</keyword>
<keyword evidence="5 12" id="KW-0479">Metal-binding</keyword>
<evidence type="ECO:0000256" key="12">
    <source>
        <dbReference type="HAMAP-Rule" id="MF_01479"/>
    </source>
</evidence>
<dbReference type="EMBL" id="JAPWIJ010000014">
    <property type="protein sequence ID" value="MCZ4521771.1"/>
    <property type="molecule type" value="Genomic_DNA"/>
</dbReference>
<comment type="PTM">
    <text evidence="12">The Fe-S cluster can be nitrosylated by nitric oxide (NO).</text>
</comment>
<feature type="domain" description="4Fe-4S Wbl-type" evidence="13">
    <location>
        <begin position="25"/>
        <end position="89"/>
    </location>
</feature>
<proteinExistence type="inferred from homology"/>
<feature type="binding site" evidence="12">
    <location>
        <position position="59"/>
    </location>
    <ligand>
        <name>[4Fe-4S] cluster</name>
        <dbReference type="ChEBI" id="CHEBI:49883"/>
    </ligand>
</feature>
<dbReference type="InterPro" id="IPR003482">
    <property type="entry name" value="Whib"/>
</dbReference>
<dbReference type="RefSeq" id="WP_269608233.1">
    <property type="nucleotide sequence ID" value="NZ_JAPWIJ010000014.1"/>
</dbReference>
<evidence type="ECO:0000259" key="13">
    <source>
        <dbReference type="PROSITE" id="PS51674"/>
    </source>
</evidence>
<evidence type="ECO:0000256" key="5">
    <source>
        <dbReference type="ARBA" id="ARBA00022723"/>
    </source>
</evidence>
<dbReference type="Proteomes" id="UP001081071">
    <property type="component" value="Unassembled WGS sequence"/>
</dbReference>
<feature type="binding site" evidence="12">
    <location>
        <position position="65"/>
    </location>
    <ligand>
        <name>[4Fe-4S] cluster</name>
        <dbReference type="ChEBI" id="CHEBI:49883"/>
    </ligand>
</feature>
<comment type="subcellular location">
    <subcellularLocation>
        <location evidence="1 12">Cytoplasm</location>
    </subcellularLocation>
</comment>
<evidence type="ECO:0000256" key="9">
    <source>
        <dbReference type="ARBA" id="ARBA00023125"/>
    </source>
</evidence>
<dbReference type="PROSITE" id="PS51674">
    <property type="entry name" value="4FE4S_WBL"/>
    <property type="match status" value="1"/>
</dbReference>
<evidence type="ECO:0000256" key="2">
    <source>
        <dbReference type="ARBA" id="ARBA00006597"/>
    </source>
</evidence>
<organism evidence="14 15">
    <name type="scientific">Rhodococcus ruber</name>
    <dbReference type="NCBI Taxonomy" id="1830"/>
    <lineage>
        <taxon>Bacteria</taxon>
        <taxon>Bacillati</taxon>
        <taxon>Actinomycetota</taxon>
        <taxon>Actinomycetes</taxon>
        <taxon>Mycobacteriales</taxon>
        <taxon>Nocardiaceae</taxon>
        <taxon>Rhodococcus</taxon>
    </lineage>
</organism>
<keyword evidence="15" id="KW-1185">Reference proteome</keyword>
<protein>
    <recommendedName>
        <fullName evidence="12">Transcriptional regulator WhiB</fullName>
    </recommendedName>
</protein>
<comment type="cofactor">
    <cofactor evidence="12">
        <name>[4Fe-4S] cluster</name>
        <dbReference type="ChEBI" id="CHEBI:49883"/>
    </cofactor>
    <text evidence="12">Binds 1 [4Fe-4S] cluster per subunit. Following nitrosylation of the [4Fe-4S] cluster binds 1 [4Fe-8(NO)] cluster per subunit.</text>
</comment>
<comment type="function">
    <text evidence="12">Acts as a transcriptional regulator. Probably redox-responsive. The apo- but not holo-form probably binds DNA.</text>
</comment>
<feature type="binding site" evidence="12">
    <location>
        <position position="56"/>
    </location>
    <ligand>
        <name>[4Fe-4S] cluster</name>
        <dbReference type="ChEBI" id="CHEBI:49883"/>
    </ligand>
</feature>
<keyword evidence="3 12" id="KW-0004">4Fe-4S</keyword>
<sequence>MTIRTVAPALPPVIAQDWEWQLRARCRSMPVNMFYSAYNASRRSKIMDEQFAKAVCRQCQVRNDCLRRALEVREPYGVWGGLSADERAQLSRP</sequence>